<dbReference type="SMART" id="SM00235">
    <property type="entry name" value="ZnMc"/>
    <property type="match status" value="1"/>
</dbReference>
<reference evidence="2 3" key="1">
    <citation type="journal article" date="2020" name="Insects">
        <title>Bacteria Belonging to Pseudomonas typographi sp. nov. from the Bark Beetle Ips typographus Have Genomic Potential to Aid in the Host Ecology.</title>
        <authorList>
            <person name="Peral-Aranega E."/>
            <person name="Saati-Santamaria Z."/>
            <person name="Kolarik M."/>
            <person name="Rivas R."/>
            <person name="Garcia-Fraile P."/>
        </authorList>
    </citation>
    <scope>NUCLEOTIDE SEQUENCE [LARGE SCALE GENOMIC DNA]</scope>
    <source>
        <strain evidence="2 3">CA3A</strain>
    </source>
</reference>
<keyword evidence="3" id="KW-1185">Reference proteome</keyword>
<dbReference type="InterPro" id="IPR006026">
    <property type="entry name" value="Peptidase_Metallo"/>
</dbReference>
<evidence type="ECO:0000313" key="2">
    <source>
        <dbReference type="EMBL" id="MBD1598063.1"/>
    </source>
</evidence>
<protein>
    <submittedName>
        <fullName evidence="2">Matrixin family metalloprotease</fullName>
    </submittedName>
</protein>
<comment type="caution">
    <text evidence="2">The sequence shown here is derived from an EMBL/GenBank/DDBJ whole genome shotgun (WGS) entry which is preliminary data.</text>
</comment>
<keyword evidence="2" id="KW-0378">Hydrolase</keyword>
<proteinExistence type="predicted"/>
<keyword evidence="2" id="KW-0482">Metalloprotease</keyword>
<organism evidence="2 3">
    <name type="scientific">Pseudomonas typographi</name>
    <dbReference type="NCBI Taxonomy" id="2715964"/>
    <lineage>
        <taxon>Bacteria</taxon>
        <taxon>Pseudomonadati</taxon>
        <taxon>Pseudomonadota</taxon>
        <taxon>Gammaproteobacteria</taxon>
        <taxon>Pseudomonadales</taxon>
        <taxon>Pseudomonadaceae</taxon>
        <taxon>Pseudomonas</taxon>
    </lineage>
</organism>
<dbReference type="GO" id="GO:0008237">
    <property type="term" value="F:metallopeptidase activity"/>
    <property type="evidence" value="ECO:0007669"/>
    <property type="project" value="UniProtKB-KW"/>
</dbReference>
<feature type="domain" description="Peptidase metallopeptidase" evidence="1">
    <location>
        <begin position="43"/>
        <end position="178"/>
    </location>
</feature>
<dbReference type="SUPFAM" id="SSF55486">
    <property type="entry name" value="Metalloproteases ('zincins'), catalytic domain"/>
    <property type="match status" value="1"/>
</dbReference>
<dbReference type="InterPro" id="IPR024079">
    <property type="entry name" value="MetalloPept_cat_dom_sf"/>
</dbReference>
<dbReference type="RefSeq" id="WP_190418025.1">
    <property type="nucleotide sequence ID" value="NZ_JAAOCA010000005.1"/>
</dbReference>
<dbReference type="EMBL" id="JAAOCA010000005">
    <property type="protein sequence ID" value="MBD1598063.1"/>
    <property type="molecule type" value="Genomic_DNA"/>
</dbReference>
<evidence type="ECO:0000259" key="1">
    <source>
        <dbReference type="SMART" id="SM00235"/>
    </source>
</evidence>
<name>A0ABR7YXX2_9PSED</name>
<gene>
    <name evidence="2" type="ORF">HAQ05_04960</name>
</gene>
<keyword evidence="2" id="KW-0645">Protease</keyword>
<accession>A0ABR7YXX2</accession>
<sequence length="246" mass="27806">MPLLCQPPRTIDPDLAYAAAVEERTDNAPASRGGRHKRSVGVHTKFWATGRTLTVAWVDDPLDTEHWQAIQRAILQWQPHINLDLQFIDGREGRPGEGRGDVRITTDSNRNYSLIGTDAKHNDPWTPTMVLGVKPQASDFEATVMHEFGHALGLEHEHQHPEANIPWDLAKLYRHYAKAGHSEQDVNEQVLAKLPKADTRYTAYDPESIMHYPVPNDLTLGDWEVGRNTRLSDRDKALIASIYPRS</sequence>
<dbReference type="InterPro" id="IPR001506">
    <property type="entry name" value="Peptidase_M12A"/>
</dbReference>
<dbReference type="Pfam" id="PF01400">
    <property type="entry name" value="Astacin"/>
    <property type="match status" value="1"/>
</dbReference>
<dbReference type="Gene3D" id="3.40.390.10">
    <property type="entry name" value="Collagenase (Catalytic Domain)"/>
    <property type="match status" value="1"/>
</dbReference>
<dbReference type="Proteomes" id="UP000805841">
    <property type="component" value="Unassembled WGS sequence"/>
</dbReference>
<evidence type="ECO:0000313" key="3">
    <source>
        <dbReference type="Proteomes" id="UP000805841"/>
    </source>
</evidence>